<dbReference type="NCBIfam" id="TIGR03361">
    <property type="entry name" value="VI_Rhs_Vgr"/>
    <property type="match status" value="1"/>
</dbReference>
<dbReference type="SUPFAM" id="SSF69279">
    <property type="entry name" value="Phage tail proteins"/>
    <property type="match status" value="2"/>
</dbReference>
<dbReference type="InterPro" id="IPR006531">
    <property type="entry name" value="Gp5/Vgr_OB"/>
</dbReference>
<proteinExistence type="inferred from homology"/>
<accession>A0AAF0AJX6</accession>
<evidence type="ECO:0000259" key="4">
    <source>
        <dbReference type="Pfam" id="PF13296"/>
    </source>
</evidence>
<feature type="domain" description="Gp5/Type VI secretion system Vgr protein OB-fold" evidence="2">
    <location>
        <begin position="437"/>
        <end position="482"/>
    </location>
</feature>
<dbReference type="InterPro" id="IPR037026">
    <property type="entry name" value="Vgr_OB-fold_dom_sf"/>
</dbReference>
<dbReference type="Gene3D" id="2.40.50.230">
    <property type="entry name" value="Gp5 N-terminal domain"/>
    <property type="match status" value="1"/>
</dbReference>
<sequence length="799" mass="88819">MSLLDSVKTQLSGSLNRYQLQVQGCAEHLDVEHFIGRETLSDCYRYQVTFTSSAQDLQPQQLLRRSATFSFVGTHMPLAQLAQVKSAEKVVHGIVTDFKRLAGSADQAEYQLTIEPFFALLRHQKRSYRFFLNQSIPQVVEQILREHNFKGWEFEFNLKQTYPKREQINQVNESDRAFIERLLAEVGIFYSFALQPDTQTEIIRFGDQQSCYEFDKSLSLNSPSGQSDSGTASIWGLSLRHQVVENSVQVKDYNYRQAQDLLLTGRTDMTRGDGEEQNYGDVYHYQARHLTQGDKLNPEAETANFWARLDHERFLARQTRLRATSNDPSLSPGQVLTINDSRVPSSLPSVFQAPILITQLRFKASRSEALSIAVSAAPYSETLCWRPTLKPRPIISGTLTARITSAKANDIYAHQNKDGLYWVKFDADLDDKPQGYESMPVRLAKPYGGDTYGLHMPLIQGTEVAIAFHEGDPDRPYIAHALHDSRHPDHITERNNTRNVLRTPSNNKLRMEDKRGEEHIKLSTEYGGKTQLNLGHLVNAERNKRGEGFELRTDDWGAIRAGKGLLLSTQEQELAGGQQLDMQEITHQLRQALNAAESMSHSMSSAGMEELDVEAQEMFLENMVDGLQGAAIVAGAPGGLALSTPSHIQQSASQNIVTTSGKNTEITALKRIALAAKHSVSVFAHELGMKLVAVAGKVQIQAQTDALEMLSKKAMNITSTDDEIIISAKKKITLQCGGSFITLDPAMIESGTAGDFQVNSANFNYQQPKTKAAPLPGFTACEVISTEAAQQGDALVRLG</sequence>
<dbReference type="AlphaFoldDB" id="A0AAF0AJX6"/>
<dbReference type="Pfam" id="PF05954">
    <property type="entry name" value="Phage_GPD"/>
    <property type="match status" value="1"/>
</dbReference>
<dbReference type="Gene3D" id="4.10.220.110">
    <property type="match status" value="1"/>
</dbReference>
<dbReference type="InterPro" id="IPR017847">
    <property type="entry name" value="T6SS_RhsGE_Vgr_subset"/>
</dbReference>
<feature type="domain" description="Putative type VI secretion system Rhs element associated Vgr" evidence="4">
    <location>
        <begin position="502"/>
        <end position="601"/>
    </location>
</feature>
<dbReference type="SUPFAM" id="SSF69255">
    <property type="entry name" value="gp5 N-terminal domain-like"/>
    <property type="match status" value="1"/>
</dbReference>
<feature type="domain" description="DUF2345" evidence="3">
    <location>
        <begin position="623"/>
        <end position="769"/>
    </location>
</feature>
<dbReference type="KEGG" id="dce:O6P33_10775"/>
<evidence type="ECO:0000313" key="5">
    <source>
        <dbReference type="EMBL" id="WBE24836.1"/>
    </source>
</evidence>
<dbReference type="Pfam" id="PF10106">
    <property type="entry name" value="DUF2345"/>
    <property type="match status" value="1"/>
</dbReference>
<keyword evidence="6" id="KW-1185">Reference proteome</keyword>
<evidence type="ECO:0000256" key="1">
    <source>
        <dbReference type="ARBA" id="ARBA00005558"/>
    </source>
</evidence>
<dbReference type="Gene3D" id="3.55.50.10">
    <property type="entry name" value="Baseplate protein-like domains"/>
    <property type="match status" value="1"/>
</dbReference>
<dbReference type="Pfam" id="PF04717">
    <property type="entry name" value="Phage_base_V"/>
    <property type="match status" value="1"/>
</dbReference>
<dbReference type="EMBL" id="CP114976">
    <property type="protein sequence ID" value="WBE24836.1"/>
    <property type="molecule type" value="Genomic_DNA"/>
</dbReference>
<dbReference type="InterPro" id="IPR006533">
    <property type="entry name" value="T6SS_Vgr_RhsGE"/>
</dbReference>
<organism evidence="5 6">
    <name type="scientific">Denitrificimonas caeni</name>
    <dbReference type="NCBI Taxonomy" id="521720"/>
    <lineage>
        <taxon>Bacteria</taxon>
        <taxon>Pseudomonadati</taxon>
        <taxon>Pseudomonadota</taxon>
        <taxon>Gammaproteobacteria</taxon>
        <taxon>Pseudomonadales</taxon>
        <taxon>Pseudomonadaceae</taxon>
        <taxon>Denitrificimonas</taxon>
    </lineage>
</organism>
<protein>
    <submittedName>
        <fullName evidence="5">Type VI secretion system tip protein VgrG</fullName>
    </submittedName>
</protein>
<dbReference type="Proteomes" id="UP001212189">
    <property type="component" value="Chromosome"/>
</dbReference>
<dbReference type="Gene3D" id="2.30.110.50">
    <property type="match status" value="1"/>
</dbReference>
<reference evidence="5 6" key="1">
    <citation type="submission" date="2022-12" db="EMBL/GenBank/DDBJ databases">
        <title>Coexistence and Characterization of a Novel Tigecycline Resistance gene tet(X) variant and blaNDM-1 in a Pseudomonas caeni Isolate of Chicken Origin.</title>
        <authorList>
            <person name="Lu X."/>
            <person name="Zhang L."/>
            <person name="Li R."/>
            <person name="Wang Z."/>
        </authorList>
    </citation>
    <scope>NUCLEOTIDE SEQUENCE [LARGE SCALE GENOMIC DNA]</scope>
    <source>
        <strain evidence="5 6">CE14</strain>
    </source>
</reference>
<dbReference type="RefSeq" id="WP_269817779.1">
    <property type="nucleotide sequence ID" value="NZ_CP114976.1"/>
</dbReference>
<evidence type="ECO:0000313" key="6">
    <source>
        <dbReference type="Proteomes" id="UP001212189"/>
    </source>
</evidence>
<evidence type="ECO:0000259" key="2">
    <source>
        <dbReference type="Pfam" id="PF04717"/>
    </source>
</evidence>
<dbReference type="InterPro" id="IPR018769">
    <property type="entry name" value="VgrG2_DUF2345"/>
</dbReference>
<dbReference type="Pfam" id="PF13296">
    <property type="entry name" value="T6SS_Vgr"/>
    <property type="match status" value="1"/>
</dbReference>
<evidence type="ECO:0000259" key="3">
    <source>
        <dbReference type="Pfam" id="PF10106"/>
    </source>
</evidence>
<name>A0AAF0AJX6_9GAMM</name>
<dbReference type="InterPro" id="IPR028244">
    <property type="entry name" value="T6SS_Rhs_Vgr_dom"/>
</dbReference>
<gene>
    <name evidence="5" type="primary">vgrG</name>
    <name evidence="5" type="ORF">O6P33_10775</name>
</gene>
<dbReference type="NCBIfam" id="TIGR01646">
    <property type="entry name" value="vgr_GE"/>
    <property type="match status" value="1"/>
</dbReference>
<comment type="similarity">
    <text evidence="1">Belongs to the VgrG protein family.</text>
</comment>